<dbReference type="STRING" id="566551.HMPREF0201_02789"/>
<dbReference type="Proteomes" id="UP000014585">
    <property type="component" value="Unassembled WGS sequence"/>
</dbReference>
<dbReference type="OrthoDB" id="6465821at2"/>
<name>S3JTD4_9ENTR</name>
<gene>
    <name evidence="1" type="ORF">HMPREF0201_02789</name>
</gene>
<accession>S3JTD4</accession>
<protein>
    <submittedName>
        <fullName evidence="1">Uncharacterized protein</fullName>
    </submittedName>
</protein>
<reference evidence="1 2" key="1">
    <citation type="submission" date="2013-04" db="EMBL/GenBank/DDBJ databases">
        <authorList>
            <person name="Weinstock G."/>
            <person name="Sodergren E."/>
            <person name="Lobos E.A."/>
            <person name="Fulton L."/>
            <person name="Fulton R."/>
            <person name="Courtney L."/>
            <person name="Fronick C."/>
            <person name="O'Laughlin M."/>
            <person name="Godfrey J."/>
            <person name="Wilson R.M."/>
            <person name="Miner T."/>
            <person name="Farmer C."/>
            <person name="Delehaunty K."/>
            <person name="Cordes M."/>
            <person name="Minx P."/>
            <person name="Tomlinson C."/>
            <person name="Chen J."/>
            <person name="Wollam A."/>
            <person name="Pepin K.H."/>
            <person name="Palsikar V.B."/>
            <person name="Zhang X."/>
            <person name="Suruliraj S."/>
            <person name="Perna N.T."/>
            <person name="Plunkett G."/>
            <person name="Warren W."/>
            <person name="Mitreva M."/>
            <person name="Mardis E.R."/>
            <person name="Wilson R.K."/>
        </authorList>
    </citation>
    <scope>NUCLEOTIDE SEQUENCE [LARGE SCALE GENOMIC DNA]</scope>
    <source>
        <strain evidence="1 2">DSM 4568</strain>
    </source>
</reference>
<proteinExistence type="predicted"/>
<comment type="caution">
    <text evidence="1">The sequence shown here is derived from an EMBL/GenBank/DDBJ whole genome shotgun (WGS) entry which is preliminary data.</text>
</comment>
<dbReference type="HOGENOM" id="CLU_128632_0_0_6"/>
<sequence length="179" mass="20568">MHAYIVRTFIVCRLMLLSASNKVRICLNNSCWFNVVNELEKDTSVYSECIDNEFAANWSRLWCSAGKLYNELCHGHAQLLKTQRAVSRPCRLAIRKRYELAFLFRISSLHQLMMCLHASGDSGDTAMQQVVLHRSTMRFSAIVLFLLTKFSQIRSCYVYRLCCSLPDGRRPYLHGCGSA</sequence>
<evidence type="ECO:0000313" key="2">
    <source>
        <dbReference type="Proteomes" id="UP000014585"/>
    </source>
</evidence>
<dbReference type="AlphaFoldDB" id="S3JTD4"/>
<dbReference type="EMBL" id="ATDT01000023">
    <property type="protein sequence ID" value="EPF16429.1"/>
    <property type="molecule type" value="Genomic_DNA"/>
</dbReference>
<organism evidence="1 2">
    <name type="scientific">Cedecea davisae DSM 4568</name>
    <dbReference type="NCBI Taxonomy" id="566551"/>
    <lineage>
        <taxon>Bacteria</taxon>
        <taxon>Pseudomonadati</taxon>
        <taxon>Pseudomonadota</taxon>
        <taxon>Gammaproteobacteria</taxon>
        <taxon>Enterobacterales</taxon>
        <taxon>Enterobacteriaceae</taxon>
        <taxon>Cedecea</taxon>
    </lineage>
</organism>
<evidence type="ECO:0000313" key="1">
    <source>
        <dbReference type="EMBL" id="EPF16429.1"/>
    </source>
</evidence>